<comment type="caution">
    <text evidence="1">The sequence shown here is derived from an EMBL/GenBank/DDBJ whole genome shotgun (WGS) entry which is preliminary data.</text>
</comment>
<protein>
    <submittedName>
        <fullName evidence="1">Uncharacterized protein</fullName>
    </submittedName>
</protein>
<evidence type="ECO:0000313" key="2">
    <source>
        <dbReference type="Proteomes" id="UP000030392"/>
    </source>
</evidence>
<sequence>MAQRINVALNSIPSGCRDLAEFAFFCGIGFTFGSLGLI</sequence>
<gene>
    <name evidence="1" type="ORF">EV03_0679</name>
</gene>
<dbReference type="Proteomes" id="UP000030392">
    <property type="component" value="Unassembled WGS sequence"/>
</dbReference>
<organism evidence="1 2">
    <name type="scientific">Prochlorococcus marinus str. PAC1</name>
    <dbReference type="NCBI Taxonomy" id="59924"/>
    <lineage>
        <taxon>Bacteria</taxon>
        <taxon>Bacillati</taxon>
        <taxon>Cyanobacteriota</taxon>
        <taxon>Cyanophyceae</taxon>
        <taxon>Synechococcales</taxon>
        <taxon>Prochlorococcaceae</taxon>
        <taxon>Prochlorococcus</taxon>
    </lineage>
</organism>
<proteinExistence type="predicted"/>
<dbReference type="EMBL" id="JNAX01000009">
    <property type="protein sequence ID" value="KGG21206.1"/>
    <property type="molecule type" value="Genomic_DNA"/>
</dbReference>
<name>A0A0A2C4C8_PROMR</name>
<evidence type="ECO:0000313" key="1">
    <source>
        <dbReference type="EMBL" id="KGG21206.1"/>
    </source>
</evidence>
<reference evidence="2" key="1">
    <citation type="journal article" date="2014" name="Sci. Data">
        <title>Genomes of diverse isolates of the marine cyanobacterium Prochlorococcus.</title>
        <authorList>
            <person name="Biller S."/>
            <person name="Berube P."/>
            <person name="Thompson J."/>
            <person name="Kelly L."/>
            <person name="Roggensack S."/>
            <person name="Awad L."/>
            <person name="Roache-Johnson K."/>
            <person name="Ding H."/>
            <person name="Giovannoni S.J."/>
            <person name="Moore L.R."/>
            <person name="Chisholm S.W."/>
        </authorList>
    </citation>
    <scope>NUCLEOTIDE SEQUENCE [LARGE SCALE GENOMIC DNA]</scope>
    <source>
        <strain evidence="2">PAC1</strain>
    </source>
</reference>
<dbReference type="AlphaFoldDB" id="A0A0A2C4C8"/>
<accession>A0A0A2C4C8</accession>